<accession>A0AAV1XWL3</accession>
<comment type="caution">
    <text evidence="1">The sequence shown here is derived from an EMBL/GenBank/DDBJ whole genome shotgun (WGS) entry which is preliminary data.</text>
</comment>
<reference evidence="1 2" key="1">
    <citation type="submission" date="2024-03" db="EMBL/GenBank/DDBJ databases">
        <authorList>
            <person name="Martinez-Hernandez J."/>
        </authorList>
    </citation>
    <scope>NUCLEOTIDE SEQUENCE [LARGE SCALE GENOMIC DNA]</scope>
</reference>
<keyword evidence="2" id="KW-1185">Reference proteome</keyword>
<evidence type="ECO:0000313" key="2">
    <source>
        <dbReference type="Proteomes" id="UP001497480"/>
    </source>
</evidence>
<protein>
    <submittedName>
        <fullName evidence="1">Uncharacterized protein</fullName>
    </submittedName>
</protein>
<sequence length="64" mass="7111">MGLTPFADESLTSGRMLGDACRLLCLSAYTRLGPSKPLMYNSAARDAPKYNFVKEILYTLNNHL</sequence>
<organism evidence="1 2">
    <name type="scientific">Lupinus luteus</name>
    <name type="common">European yellow lupine</name>
    <dbReference type="NCBI Taxonomy" id="3873"/>
    <lineage>
        <taxon>Eukaryota</taxon>
        <taxon>Viridiplantae</taxon>
        <taxon>Streptophyta</taxon>
        <taxon>Embryophyta</taxon>
        <taxon>Tracheophyta</taxon>
        <taxon>Spermatophyta</taxon>
        <taxon>Magnoliopsida</taxon>
        <taxon>eudicotyledons</taxon>
        <taxon>Gunneridae</taxon>
        <taxon>Pentapetalae</taxon>
        <taxon>rosids</taxon>
        <taxon>fabids</taxon>
        <taxon>Fabales</taxon>
        <taxon>Fabaceae</taxon>
        <taxon>Papilionoideae</taxon>
        <taxon>50 kb inversion clade</taxon>
        <taxon>genistoids sensu lato</taxon>
        <taxon>core genistoids</taxon>
        <taxon>Genisteae</taxon>
        <taxon>Lupinus</taxon>
    </lineage>
</organism>
<name>A0AAV1XWL3_LUPLU</name>
<dbReference type="EMBL" id="CAXHTB010000019">
    <property type="protein sequence ID" value="CAL0326150.1"/>
    <property type="molecule type" value="Genomic_DNA"/>
</dbReference>
<dbReference type="Proteomes" id="UP001497480">
    <property type="component" value="Unassembled WGS sequence"/>
</dbReference>
<dbReference type="AlphaFoldDB" id="A0AAV1XWL3"/>
<gene>
    <name evidence="1" type="ORF">LLUT_LOCUS27210</name>
</gene>
<proteinExistence type="predicted"/>
<evidence type="ECO:0000313" key="1">
    <source>
        <dbReference type="EMBL" id="CAL0326150.1"/>
    </source>
</evidence>